<accession>A0A193G2B5</accession>
<name>A0A193G2B5_9BORD</name>
<proteinExistence type="predicted"/>
<evidence type="ECO:0000313" key="2">
    <source>
        <dbReference type="EMBL" id="ANN73813.1"/>
    </source>
</evidence>
<dbReference type="AlphaFoldDB" id="A0A193G2B5"/>
<dbReference type="EMBL" id="CP016170">
    <property type="protein sequence ID" value="ANN68673.1"/>
    <property type="molecule type" value="Genomic_DNA"/>
</dbReference>
<evidence type="ECO:0000313" key="4">
    <source>
        <dbReference type="Proteomes" id="UP000092213"/>
    </source>
</evidence>
<keyword evidence="3" id="KW-1185">Reference proteome</keyword>
<dbReference type="RefSeq" id="WP_066355772.1">
    <property type="nucleotide sequence ID" value="NZ_CBCSFJ010000004.1"/>
</dbReference>
<dbReference type="Proteomes" id="UP000092213">
    <property type="component" value="Chromosome"/>
</dbReference>
<dbReference type="EMBL" id="CP016171">
    <property type="protein sequence ID" value="ANN73813.1"/>
    <property type="molecule type" value="Genomic_DNA"/>
</dbReference>
<sequence length="92" mass="10007">MSFDPDARAEGGDVRFTMHFPEGLRTVRVSGAALREYFGADDSDARLLDAYRANFRSIHAVAQQVGAARAGDIMVTSADLRAADHAGQERRP</sequence>
<dbReference type="STRING" id="463025.BAU08_22845"/>
<gene>
    <name evidence="1" type="ORF">BAU06_22315</name>
    <name evidence="2" type="ORF">BAU08_22845</name>
</gene>
<evidence type="ECO:0000313" key="1">
    <source>
        <dbReference type="EMBL" id="ANN68673.1"/>
    </source>
</evidence>
<protein>
    <recommendedName>
        <fullName evidence="5">DUF1488 domain-containing protein</fullName>
    </recommendedName>
</protein>
<dbReference type="OrthoDB" id="8639915at2"/>
<organism evidence="2 4">
    <name type="scientific">Bordetella bronchialis</name>
    <dbReference type="NCBI Taxonomy" id="463025"/>
    <lineage>
        <taxon>Bacteria</taxon>
        <taxon>Pseudomonadati</taxon>
        <taxon>Pseudomonadota</taxon>
        <taxon>Betaproteobacteria</taxon>
        <taxon>Burkholderiales</taxon>
        <taxon>Alcaligenaceae</taxon>
        <taxon>Bordetella</taxon>
    </lineage>
</organism>
<evidence type="ECO:0000313" key="3">
    <source>
        <dbReference type="Proteomes" id="UP000091897"/>
    </source>
</evidence>
<evidence type="ECO:0008006" key="5">
    <source>
        <dbReference type="Google" id="ProtNLM"/>
    </source>
</evidence>
<dbReference type="KEGG" id="bbro:BAU06_22315"/>
<dbReference type="Proteomes" id="UP000091897">
    <property type="component" value="Chromosome"/>
</dbReference>
<reference evidence="3 4" key="1">
    <citation type="submission" date="2016-06" db="EMBL/GenBank/DDBJ databases">
        <title>Complete genome sequences of Bordetella bronchialis and Bordetella flabilis.</title>
        <authorList>
            <person name="LiPuma J.J."/>
            <person name="Spilker T."/>
        </authorList>
    </citation>
    <scope>NUCLEOTIDE SEQUENCE [LARGE SCALE GENOMIC DNA]</scope>
    <source>
        <strain evidence="2 4">AU17976</strain>
        <strain evidence="1 3">AU3182</strain>
    </source>
</reference>